<organism evidence="1 2">
    <name type="scientific">Labilithrix luteola</name>
    <dbReference type="NCBI Taxonomy" id="1391654"/>
    <lineage>
        <taxon>Bacteria</taxon>
        <taxon>Pseudomonadati</taxon>
        <taxon>Myxococcota</taxon>
        <taxon>Polyangia</taxon>
        <taxon>Polyangiales</taxon>
        <taxon>Labilitrichaceae</taxon>
        <taxon>Labilithrix</taxon>
    </lineage>
</organism>
<reference evidence="1 2" key="1">
    <citation type="submission" date="2015-08" db="EMBL/GenBank/DDBJ databases">
        <authorList>
            <person name="Babu N.S."/>
            <person name="Beckwith C.J."/>
            <person name="Beseler K.G."/>
            <person name="Brison A."/>
            <person name="Carone J.V."/>
            <person name="Caskin T.P."/>
            <person name="Diamond M."/>
            <person name="Durham M.E."/>
            <person name="Foxe J.M."/>
            <person name="Go M."/>
            <person name="Henderson B.A."/>
            <person name="Jones I.B."/>
            <person name="McGettigan J.A."/>
            <person name="Micheletti S.J."/>
            <person name="Nasrallah M.E."/>
            <person name="Ortiz D."/>
            <person name="Piller C.R."/>
            <person name="Privatt S.R."/>
            <person name="Schneider S.L."/>
            <person name="Sharp S."/>
            <person name="Smith T.C."/>
            <person name="Stanton J.D."/>
            <person name="Ullery H.E."/>
            <person name="Wilson R.J."/>
            <person name="Serrano M.G."/>
            <person name="Buck G."/>
            <person name="Lee V."/>
            <person name="Wang Y."/>
            <person name="Carvalho R."/>
            <person name="Voegtly L."/>
            <person name="Shi R."/>
            <person name="Duckworth R."/>
            <person name="Johnson A."/>
            <person name="Loviza R."/>
            <person name="Walstead R."/>
            <person name="Shah Z."/>
            <person name="Kiflezghi M."/>
            <person name="Wade K."/>
            <person name="Ball S.L."/>
            <person name="Bradley K.W."/>
            <person name="Asai D.J."/>
            <person name="Bowman C.A."/>
            <person name="Russell D.A."/>
            <person name="Pope W.H."/>
            <person name="Jacobs-Sera D."/>
            <person name="Hendrix R.W."/>
            <person name="Hatfull G.F."/>
        </authorList>
    </citation>
    <scope>NUCLEOTIDE SEQUENCE [LARGE SCALE GENOMIC DNA]</scope>
    <source>
        <strain evidence="1 2">DSM 27648</strain>
    </source>
</reference>
<proteinExistence type="predicted"/>
<dbReference type="EMBL" id="CP012333">
    <property type="protein sequence ID" value="AKU95051.1"/>
    <property type="molecule type" value="Genomic_DNA"/>
</dbReference>
<dbReference type="AlphaFoldDB" id="A0A0K1PNS2"/>
<dbReference type="KEGG" id="llu:AKJ09_01715"/>
<accession>A0A0K1PNS2</accession>
<dbReference type="STRING" id="1391654.AKJ09_01715"/>
<protein>
    <submittedName>
        <fullName evidence="1">Uncharacterized protein</fullName>
    </submittedName>
</protein>
<evidence type="ECO:0000313" key="1">
    <source>
        <dbReference type="EMBL" id="AKU95051.1"/>
    </source>
</evidence>
<gene>
    <name evidence="1" type="ORF">AKJ09_01715</name>
</gene>
<dbReference type="Proteomes" id="UP000064967">
    <property type="component" value="Chromosome"/>
</dbReference>
<keyword evidence="2" id="KW-1185">Reference proteome</keyword>
<evidence type="ECO:0000313" key="2">
    <source>
        <dbReference type="Proteomes" id="UP000064967"/>
    </source>
</evidence>
<sequence length="52" mass="5794">MSLLACVTFEGVFDVALVDVKTLGVRTVVQRHRPHTRDIDGGTRDTQFHARA</sequence>
<name>A0A0K1PNS2_9BACT</name>